<evidence type="ECO:0000256" key="14">
    <source>
        <dbReference type="ARBA" id="ARBA00044295"/>
    </source>
</evidence>
<reference evidence="18 19" key="1">
    <citation type="submission" date="2019-03" db="EMBL/GenBank/DDBJ databases">
        <title>Genomic Encyclopedia of Type Strains, Phase IV (KMG-IV): sequencing the most valuable type-strain genomes for metagenomic binning, comparative biology and taxonomic classification.</title>
        <authorList>
            <person name="Goeker M."/>
        </authorList>
    </citation>
    <scope>NUCLEOTIDE SEQUENCE [LARGE SCALE GENOMIC DNA]</scope>
    <source>
        <strain evidence="18 19">DSM 18401</strain>
    </source>
</reference>
<dbReference type="GO" id="GO:0000166">
    <property type="term" value="F:nucleotide binding"/>
    <property type="evidence" value="ECO:0007669"/>
    <property type="project" value="UniProtKB-KW"/>
</dbReference>
<dbReference type="Proteomes" id="UP000295351">
    <property type="component" value="Unassembled WGS sequence"/>
</dbReference>
<dbReference type="Gene3D" id="3.50.50.60">
    <property type="entry name" value="FAD/NAD(P)-binding domain"/>
    <property type="match status" value="1"/>
</dbReference>
<comment type="catalytic activity">
    <reaction evidence="15">
        <text>sarcosine + O2 + H2O = formaldehyde + glycine + H2O2</text>
        <dbReference type="Rhea" id="RHEA:13313"/>
        <dbReference type="ChEBI" id="CHEBI:15377"/>
        <dbReference type="ChEBI" id="CHEBI:15379"/>
        <dbReference type="ChEBI" id="CHEBI:16240"/>
        <dbReference type="ChEBI" id="CHEBI:16842"/>
        <dbReference type="ChEBI" id="CHEBI:57305"/>
        <dbReference type="ChEBI" id="CHEBI:57433"/>
    </reaction>
</comment>
<evidence type="ECO:0000256" key="4">
    <source>
        <dbReference type="ARBA" id="ARBA00022490"/>
    </source>
</evidence>
<evidence type="ECO:0000313" key="18">
    <source>
        <dbReference type="EMBL" id="TCN37413.1"/>
    </source>
</evidence>
<comment type="similarity">
    <text evidence="10">Belongs to the SoxB family.</text>
</comment>
<keyword evidence="8" id="KW-0274">FAD</keyword>
<dbReference type="InterPro" id="IPR036188">
    <property type="entry name" value="FAD/NAD-bd_sf"/>
</dbReference>
<dbReference type="AlphaFoldDB" id="A0A4R2CBB8"/>
<evidence type="ECO:0000313" key="19">
    <source>
        <dbReference type="Proteomes" id="UP000295351"/>
    </source>
</evidence>
<keyword evidence="9" id="KW-0560">Oxidoreductase</keyword>
<comment type="subcellular location">
    <subcellularLocation>
        <location evidence="3">Cytoplasm</location>
    </subcellularLocation>
</comment>
<evidence type="ECO:0000256" key="5">
    <source>
        <dbReference type="ARBA" id="ARBA00022630"/>
    </source>
</evidence>
<dbReference type="PANTHER" id="PTHR13847">
    <property type="entry name" value="SARCOSINE DEHYDROGENASE-RELATED"/>
    <property type="match status" value="1"/>
</dbReference>
<dbReference type="NCBIfam" id="TIGR01373">
    <property type="entry name" value="soxB"/>
    <property type="match status" value="1"/>
</dbReference>
<sequence>MVFSHGAAHEAALSLVIVRPRKRQRRAMTRHYSAFSLFKEGLRGQKGWQQAWRSPQPKPRYDILIIGGGGHGLATAYYLARAHNIRNVAVIEKGWLGGGNTGRNTTVVRSNYFFPESTALYDLALRLYETLGRDINYNIMLSQRGIITLAHSEAEMEMAARTVNAMQINGTDAELFDAKDVRRVLPLLNVSPQARYPVFGGVWQGRAGTARHDAVAWGYARAADRLGVDIIQSCEVEEFLVEGGRCRGVRTSRGEIRAERTGMVVAGHSSHLAAKAGFRLPITSYALQACVSEPIKPVLDTVVLSPGTGTYASQSDKGELVIGGALDRVPSYGQRGNLPVLEDVVSGLLEMFPSFRQLRLMRQWAGIVDVTPDSSPILGESPLPGLFLNCGWGTGGFKAIPAGGTLLAHLLATGTHHDISRPFDLDRFARGRLIDEAAGSGIAH</sequence>
<evidence type="ECO:0000256" key="6">
    <source>
        <dbReference type="ARBA" id="ARBA00022643"/>
    </source>
</evidence>
<dbReference type="InterPro" id="IPR006076">
    <property type="entry name" value="FAD-dep_OxRdtase"/>
</dbReference>
<dbReference type="Gene3D" id="3.30.9.10">
    <property type="entry name" value="D-Amino Acid Oxidase, subunit A, domain 2"/>
    <property type="match status" value="1"/>
</dbReference>
<evidence type="ECO:0000256" key="13">
    <source>
        <dbReference type="ARBA" id="ARBA00044216"/>
    </source>
</evidence>
<dbReference type="InterPro" id="IPR006278">
    <property type="entry name" value="SoxB"/>
</dbReference>
<organism evidence="18 19">
    <name type="scientific">Shinella granuli</name>
    <dbReference type="NCBI Taxonomy" id="323621"/>
    <lineage>
        <taxon>Bacteria</taxon>
        <taxon>Pseudomonadati</taxon>
        <taxon>Pseudomonadota</taxon>
        <taxon>Alphaproteobacteria</taxon>
        <taxon>Hyphomicrobiales</taxon>
        <taxon>Rhizobiaceae</taxon>
        <taxon>Shinella</taxon>
    </lineage>
</organism>
<name>A0A4R2CBB8_SHIGR</name>
<evidence type="ECO:0000256" key="1">
    <source>
        <dbReference type="ARBA" id="ARBA00001917"/>
    </source>
</evidence>
<proteinExistence type="inferred from homology"/>
<dbReference type="Pfam" id="PF01266">
    <property type="entry name" value="DAO"/>
    <property type="match status" value="1"/>
</dbReference>
<evidence type="ECO:0000256" key="11">
    <source>
        <dbReference type="ARBA" id="ARBA00044044"/>
    </source>
</evidence>
<evidence type="ECO:0000256" key="2">
    <source>
        <dbReference type="ARBA" id="ARBA00001974"/>
    </source>
</evidence>
<comment type="cofactor">
    <cofactor evidence="1">
        <name>FMN</name>
        <dbReference type="ChEBI" id="CHEBI:58210"/>
    </cofactor>
</comment>
<keyword evidence="5" id="KW-0285">Flavoprotein</keyword>
<comment type="cofactor">
    <cofactor evidence="2">
        <name>FAD</name>
        <dbReference type="ChEBI" id="CHEBI:57692"/>
    </cofactor>
</comment>
<dbReference type="GO" id="GO:0046653">
    <property type="term" value="P:tetrahydrofolate metabolic process"/>
    <property type="evidence" value="ECO:0007669"/>
    <property type="project" value="InterPro"/>
</dbReference>
<feature type="domain" description="Rhodanese" evidence="17">
    <location>
        <begin position="63"/>
        <end position="107"/>
    </location>
</feature>
<evidence type="ECO:0000256" key="3">
    <source>
        <dbReference type="ARBA" id="ARBA00004496"/>
    </source>
</evidence>
<dbReference type="SUPFAM" id="SSF51905">
    <property type="entry name" value="FAD/NAD(P)-binding domain"/>
    <property type="match status" value="1"/>
</dbReference>
<comment type="catalytic activity">
    <reaction evidence="16">
        <text>sarcosine + (6S)-5,6,7,8-tetrahydrofolate + O2 = (6R)-5,10-methylene-5,6,7,8-tetrahydrofolate + glycine + H2O2</text>
        <dbReference type="Rhea" id="RHEA:70455"/>
        <dbReference type="ChEBI" id="CHEBI:15379"/>
        <dbReference type="ChEBI" id="CHEBI:15636"/>
        <dbReference type="ChEBI" id="CHEBI:16240"/>
        <dbReference type="ChEBI" id="CHEBI:57305"/>
        <dbReference type="ChEBI" id="CHEBI:57433"/>
        <dbReference type="ChEBI" id="CHEBI:57453"/>
        <dbReference type="EC" id="1.5.3.24"/>
    </reaction>
</comment>
<evidence type="ECO:0000256" key="9">
    <source>
        <dbReference type="ARBA" id="ARBA00023002"/>
    </source>
</evidence>
<dbReference type="EC" id="1.5.3.24" evidence="11"/>
<comment type="caution">
    <text evidence="18">The sequence shown here is derived from an EMBL/GenBank/DDBJ whole genome shotgun (WGS) entry which is preliminary data.</text>
</comment>
<keyword evidence="4" id="KW-0963">Cytoplasm</keyword>
<evidence type="ECO:0000259" key="17">
    <source>
        <dbReference type="PROSITE" id="PS50206"/>
    </source>
</evidence>
<evidence type="ECO:0000256" key="10">
    <source>
        <dbReference type="ARBA" id="ARBA00043973"/>
    </source>
</evidence>
<dbReference type="InterPro" id="IPR001763">
    <property type="entry name" value="Rhodanese-like_dom"/>
</dbReference>
<keyword evidence="19" id="KW-1185">Reference proteome</keyword>
<evidence type="ECO:0000256" key="15">
    <source>
        <dbReference type="ARBA" id="ARBA00047316"/>
    </source>
</evidence>
<accession>A0A4R2CBB8</accession>
<protein>
    <recommendedName>
        <fullName evidence="12">Sarcosine oxidase subunit beta</fullName>
        <ecNumber evidence="11">1.5.3.24</ecNumber>
    </recommendedName>
    <alternativeName>
        <fullName evidence="13">Sarcosine oxidase (5,10-methylenetetrahydrofolate-forming) subunit beta</fullName>
    </alternativeName>
    <alternativeName>
        <fullName evidence="14">Tetrameric sarcosine oxidase subunit beta</fullName>
    </alternativeName>
</protein>
<keyword evidence="7" id="KW-0547">Nucleotide-binding</keyword>
<dbReference type="PROSITE" id="PS50206">
    <property type="entry name" value="RHODANESE_3"/>
    <property type="match status" value="1"/>
</dbReference>
<dbReference type="GO" id="GO:0005737">
    <property type="term" value="C:cytoplasm"/>
    <property type="evidence" value="ECO:0007669"/>
    <property type="project" value="UniProtKB-SubCell"/>
</dbReference>
<dbReference type="SUPFAM" id="SSF54373">
    <property type="entry name" value="FAD-linked reductases, C-terminal domain"/>
    <property type="match status" value="1"/>
</dbReference>
<dbReference type="GO" id="GO:0008115">
    <property type="term" value="F:sarcosine oxidase activity"/>
    <property type="evidence" value="ECO:0007669"/>
    <property type="project" value="InterPro"/>
</dbReference>
<gene>
    <name evidence="18" type="ORF">EV665_12243</name>
</gene>
<evidence type="ECO:0000256" key="12">
    <source>
        <dbReference type="ARBA" id="ARBA00044150"/>
    </source>
</evidence>
<evidence type="ECO:0000256" key="16">
    <source>
        <dbReference type="ARBA" id="ARBA00048917"/>
    </source>
</evidence>
<dbReference type="EMBL" id="SLVX01000022">
    <property type="protein sequence ID" value="TCN37413.1"/>
    <property type="molecule type" value="Genomic_DNA"/>
</dbReference>
<keyword evidence="6" id="KW-0288">FMN</keyword>
<dbReference type="PANTHER" id="PTHR13847:SF287">
    <property type="entry name" value="FAD-DEPENDENT OXIDOREDUCTASE DOMAIN-CONTAINING PROTEIN 1"/>
    <property type="match status" value="1"/>
</dbReference>
<evidence type="ECO:0000256" key="7">
    <source>
        <dbReference type="ARBA" id="ARBA00022741"/>
    </source>
</evidence>
<evidence type="ECO:0000256" key="8">
    <source>
        <dbReference type="ARBA" id="ARBA00022827"/>
    </source>
</evidence>